<evidence type="ECO:0000313" key="2">
    <source>
        <dbReference type="Proteomes" id="UP001157502"/>
    </source>
</evidence>
<keyword evidence="2" id="KW-1185">Reference proteome</keyword>
<organism evidence="1 2">
    <name type="scientific">Dallia pectoralis</name>
    <name type="common">Alaska blackfish</name>
    <dbReference type="NCBI Taxonomy" id="75939"/>
    <lineage>
        <taxon>Eukaryota</taxon>
        <taxon>Metazoa</taxon>
        <taxon>Chordata</taxon>
        <taxon>Craniata</taxon>
        <taxon>Vertebrata</taxon>
        <taxon>Euteleostomi</taxon>
        <taxon>Actinopterygii</taxon>
        <taxon>Neopterygii</taxon>
        <taxon>Teleostei</taxon>
        <taxon>Protacanthopterygii</taxon>
        <taxon>Esociformes</taxon>
        <taxon>Umbridae</taxon>
        <taxon>Dallia</taxon>
    </lineage>
</organism>
<evidence type="ECO:0000313" key="1">
    <source>
        <dbReference type="EMBL" id="KAJ7984812.1"/>
    </source>
</evidence>
<gene>
    <name evidence="1" type="ORF">DPEC_G00358650</name>
</gene>
<dbReference type="EMBL" id="CM055764">
    <property type="protein sequence ID" value="KAJ7984812.1"/>
    <property type="molecule type" value="Genomic_DNA"/>
</dbReference>
<comment type="caution">
    <text evidence="1">The sequence shown here is derived from an EMBL/GenBank/DDBJ whole genome shotgun (WGS) entry which is preliminary data.</text>
</comment>
<accession>A0ACC2F0D6</accession>
<name>A0ACC2F0D6_DALPE</name>
<protein>
    <submittedName>
        <fullName evidence="1">Uncharacterized protein</fullName>
    </submittedName>
</protein>
<dbReference type="Proteomes" id="UP001157502">
    <property type="component" value="Chromosome 37"/>
</dbReference>
<reference evidence="1" key="1">
    <citation type="submission" date="2021-05" db="EMBL/GenBank/DDBJ databases">
        <authorList>
            <person name="Pan Q."/>
            <person name="Jouanno E."/>
            <person name="Zahm M."/>
            <person name="Klopp C."/>
            <person name="Cabau C."/>
            <person name="Louis A."/>
            <person name="Berthelot C."/>
            <person name="Parey E."/>
            <person name="Roest Crollius H."/>
            <person name="Montfort J."/>
            <person name="Robinson-Rechavi M."/>
            <person name="Bouchez O."/>
            <person name="Lampietro C."/>
            <person name="Lopez Roques C."/>
            <person name="Donnadieu C."/>
            <person name="Postlethwait J."/>
            <person name="Bobe J."/>
            <person name="Dillon D."/>
            <person name="Chandos A."/>
            <person name="von Hippel F."/>
            <person name="Guiguen Y."/>
        </authorList>
    </citation>
    <scope>NUCLEOTIDE SEQUENCE</scope>
    <source>
        <strain evidence="1">YG-Jan2019</strain>
    </source>
</reference>
<sequence>MVRWGNGPTGTPKQVLTSPVVAEGGKVLGDGFSFTFRESNSARGSVDDSPVPSTINVRRVVYPPSHRQMDWASVGDRRAVKGREGDEAWIYGCMRFTDGSKRLDGSWAEGRWEDGRNRARKKDGDRERGYGLWSVVWWADFQKRRRVPLPIGR</sequence>
<proteinExistence type="predicted"/>